<dbReference type="GO" id="GO:0016251">
    <property type="term" value="F:RNA polymerase II general transcription initiation factor activity"/>
    <property type="evidence" value="ECO:0007669"/>
    <property type="project" value="TreeGrafter"/>
</dbReference>
<dbReference type="GO" id="GO:1990841">
    <property type="term" value="F:promoter-specific chromatin binding"/>
    <property type="evidence" value="ECO:0007669"/>
    <property type="project" value="TreeGrafter"/>
</dbReference>
<name>A0AAF5DHS7_STRER</name>
<keyword evidence="4" id="KW-0539">Nucleus</keyword>
<dbReference type="Proteomes" id="UP000035681">
    <property type="component" value="Unplaced"/>
</dbReference>
<dbReference type="CDD" id="cd07982">
    <property type="entry name" value="HFD_TAF10"/>
    <property type="match status" value="1"/>
</dbReference>
<dbReference type="GO" id="GO:0000124">
    <property type="term" value="C:SAGA complex"/>
    <property type="evidence" value="ECO:0007669"/>
    <property type="project" value="TreeGrafter"/>
</dbReference>
<dbReference type="AlphaFoldDB" id="A0AAF5DHS7"/>
<keyword evidence="6" id="KW-1185">Reference proteome</keyword>
<comment type="subcellular location">
    <subcellularLocation>
        <location evidence="1">Nucleus</location>
    </subcellularLocation>
</comment>
<dbReference type="GO" id="GO:0006367">
    <property type="term" value="P:transcription initiation at RNA polymerase II promoter"/>
    <property type="evidence" value="ECO:0007669"/>
    <property type="project" value="TreeGrafter"/>
</dbReference>
<protein>
    <submittedName>
        <fullName evidence="7">Transcription initiation factor TFIID subunit 10</fullName>
    </submittedName>
</protein>
<evidence type="ECO:0000313" key="7">
    <source>
        <dbReference type="WBParaSite" id="TCONS_00011675.p1"/>
    </source>
</evidence>
<dbReference type="PANTHER" id="PTHR21242:SF0">
    <property type="entry name" value="TRANSCRIPTION INITIATION FACTOR TFIID SUBUNIT 10"/>
    <property type="match status" value="1"/>
</dbReference>
<evidence type="ECO:0000256" key="5">
    <source>
        <dbReference type="ARBA" id="ARBA00025730"/>
    </source>
</evidence>
<accession>A0AAF5DHS7</accession>
<comment type="similarity">
    <text evidence="5">Belongs to the TAF10 family.</text>
</comment>
<evidence type="ECO:0000313" key="6">
    <source>
        <dbReference type="Proteomes" id="UP000035681"/>
    </source>
</evidence>
<keyword evidence="2" id="KW-0805">Transcription regulation</keyword>
<dbReference type="PRINTS" id="PR01443">
    <property type="entry name" value="TFIID30KDSUB"/>
</dbReference>
<evidence type="ECO:0000256" key="4">
    <source>
        <dbReference type="ARBA" id="ARBA00023242"/>
    </source>
</evidence>
<dbReference type="InterPro" id="IPR003923">
    <property type="entry name" value="TAF10"/>
</dbReference>
<dbReference type="GO" id="GO:0005669">
    <property type="term" value="C:transcription factor TFIID complex"/>
    <property type="evidence" value="ECO:0007669"/>
    <property type="project" value="TreeGrafter"/>
</dbReference>
<dbReference type="SUPFAM" id="SSF55681">
    <property type="entry name" value="Class II aaRS and biotin synthetases"/>
    <property type="match status" value="1"/>
</dbReference>
<dbReference type="Gene3D" id="3.30.930.10">
    <property type="entry name" value="Bira Bifunctional Protein, Domain 2"/>
    <property type="match status" value="1"/>
</dbReference>
<organism evidence="6 7">
    <name type="scientific">Strongyloides stercoralis</name>
    <name type="common">Threadworm</name>
    <dbReference type="NCBI Taxonomy" id="6248"/>
    <lineage>
        <taxon>Eukaryota</taxon>
        <taxon>Metazoa</taxon>
        <taxon>Ecdysozoa</taxon>
        <taxon>Nematoda</taxon>
        <taxon>Chromadorea</taxon>
        <taxon>Rhabditida</taxon>
        <taxon>Tylenchina</taxon>
        <taxon>Panagrolaimomorpha</taxon>
        <taxon>Strongyloidoidea</taxon>
        <taxon>Strongyloididae</taxon>
        <taxon>Strongyloides</taxon>
    </lineage>
</organism>
<dbReference type="PANTHER" id="PTHR21242">
    <property type="entry name" value="TRANSCRIPTION INITIATION FACTOR TFIID SUBUNIT 10"/>
    <property type="match status" value="1"/>
</dbReference>
<proteinExistence type="inferred from homology"/>
<evidence type="ECO:0000256" key="3">
    <source>
        <dbReference type="ARBA" id="ARBA00023163"/>
    </source>
</evidence>
<evidence type="ECO:0000256" key="1">
    <source>
        <dbReference type="ARBA" id="ARBA00004123"/>
    </source>
</evidence>
<dbReference type="WBParaSite" id="TCONS_00011675.p1">
    <property type="protein sequence ID" value="TCONS_00011675.p1"/>
    <property type="gene ID" value="XLOC_006369"/>
</dbReference>
<evidence type="ECO:0000256" key="2">
    <source>
        <dbReference type="ARBA" id="ARBA00023015"/>
    </source>
</evidence>
<sequence>IYKKKMNPPTNPRPEMVAELRKQACAPDVDQVYQFLKNLSKFNSVIPEPVASYYLSKSGIDCNDKIVPKMIAVSTQKFISDILLDCMTQAKHRGLGTTKTNKKGIKETKYTLNMDVLESVLKEYGIEPLPTINKKQQTFVGNKDLYSFINKLSSMLLKRYMNHLACKFVPNTGNIVHVVDPYLNLNKRFEDKDQLKRNLISRGIKNIDVDKLEKDYKSWWDCFMKKNKTQEQEKIQEINTELKSKASGLLGALSLPNDIEKFDNLEGTKISSNEPPTILSHIPKLKMMGLCRSDSKHGYLHLLGYPVRLQDEIKEKIGSILYNYQPVSPPFMIRQAIIEGCNIDMEELLPFTEKGDDIGMYLMGVSLPTMLSKFVKSRFISNKNEWPIIIRSEGVSYKKPKMIKYLNLFNSCQKEVIGIVVFGRDSEECKKSSEEIVDLVTKEISNNMKLSIERNTVSNNMLKMYEKAAVQFLNSQLSPSPELIRISEIGSYISERLNIVYGDEQPKFVHLNYINIDISSILGSILENSFNVNENESLDN</sequence>
<dbReference type="Pfam" id="PF03540">
    <property type="entry name" value="TAF10"/>
    <property type="match status" value="1"/>
</dbReference>
<reference evidence="7" key="1">
    <citation type="submission" date="2024-02" db="UniProtKB">
        <authorList>
            <consortium name="WormBaseParasite"/>
        </authorList>
    </citation>
    <scope>IDENTIFICATION</scope>
</reference>
<dbReference type="InterPro" id="IPR045864">
    <property type="entry name" value="aa-tRNA-synth_II/BPL/LPL"/>
</dbReference>
<keyword evidence="3" id="KW-0804">Transcription</keyword>